<evidence type="ECO:0000256" key="1">
    <source>
        <dbReference type="ARBA" id="ARBA00004496"/>
    </source>
</evidence>
<dbReference type="PIRSF" id="PIRSF015601">
    <property type="entry name" value="MTase_slr0722"/>
    <property type="match status" value="1"/>
</dbReference>
<name>A0ABT4MDP4_9NOCA</name>
<evidence type="ECO:0000256" key="12">
    <source>
        <dbReference type="PIRNR" id="PIRNR015601"/>
    </source>
</evidence>
<evidence type="ECO:0000256" key="5">
    <source>
        <dbReference type="ARBA" id="ARBA00022490"/>
    </source>
</evidence>
<accession>A0ABT4MDP4</accession>
<dbReference type="NCBIfam" id="TIGR00046">
    <property type="entry name" value="RsmE family RNA methyltransferase"/>
    <property type="match status" value="1"/>
</dbReference>
<keyword evidence="7 12" id="KW-0489">Methyltransferase</keyword>
<dbReference type="GO" id="GO:0032259">
    <property type="term" value="P:methylation"/>
    <property type="evidence" value="ECO:0007669"/>
    <property type="project" value="UniProtKB-KW"/>
</dbReference>
<evidence type="ECO:0000256" key="7">
    <source>
        <dbReference type="ARBA" id="ARBA00022603"/>
    </source>
</evidence>
<sequence>MAPTVFYLSPLPKVGDIAVLDGKEGHHAATVRRIRVGERVLLGDGAGGLADTVVVAVEKNRLELTVQSRSEMQPPSPVVTLVQALPKADRSELAVELATEAGVDAVVPWQSVRCVARWEGPKAIKGVAKWRSTAAEAAKQSRRAYIPDVAELHDSRAVYALVGSIVARGGIVAVLHEGATSAFRDLPFDSVPEVALVVGPEGGLDDREVAALTEAGATPVVLGPTVLRTSTAGAVALGALGVLTSRWTQLPPDFRDA</sequence>
<evidence type="ECO:0000259" key="14">
    <source>
        <dbReference type="Pfam" id="PF20260"/>
    </source>
</evidence>
<evidence type="ECO:0000256" key="8">
    <source>
        <dbReference type="ARBA" id="ARBA00022679"/>
    </source>
</evidence>
<evidence type="ECO:0000259" key="13">
    <source>
        <dbReference type="Pfam" id="PF04452"/>
    </source>
</evidence>
<dbReference type="PANTHER" id="PTHR30027:SF3">
    <property type="entry name" value="16S RRNA (URACIL(1498)-N(3))-METHYLTRANSFERASE"/>
    <property type="match status" value="1"/>
</dbReference>
<comment type="subcellular location">
    <subcellularLocation>
        <location evidence="1 12">Cytoplasm</location>
    </subcellularLocation>
</comment>
<proteinExistence type="inferred from homology"/>
<comment type="function">
    <text evidence="10 12">Specifically methylates the N3 position of the uracil ring of uridine 1498 (m3U1498) in 16S rRNA. Acts on the fully assembled 30S ribosomal subunit.</text>
</comment>
<dbReference type="InterPro" id="IPR006700">
    <property type="entry name" value="RsmE"/>
</dbReference>
<evidence type="ECO:0000313" key="15">
    <source>
        <dbReference type="EMBL" id="MCZ4519092.1"/>
    </source>
</evidence>
<organism evidence="15 16">
    <name type="scientific">Rhodococcus ruber</name>
    <dbReference type="NCBI Taxonomy" id="1830"/>
    <lineage>
        <taxon>Bacteria</taxon>
        <taxon>Bacillati</taxon>
        <taxon>Actinomycetota</taxon>
        <taxon>Actinomycetes</taxon>
        <taxon>Mycobacteriales</taxon>
        <taxon>Nocardiaceae</taxon>
        <taxon>Rhodococcus</taxon>
    </lineage>
</organism>
<feature type="domain" description="Ribosomal RNA small subunit methyltransferase E PUA-like" evidence="14">
    <location>
        <begin position="20"/>
        <end position="66"/>
    </location>
</feature>
<evidence type="ECO:0000256" key="4">
    <source>
        <dbReference type="ARBA" id="ARBA00013673"/>
    </source>
</evidence>
<reference evidence="15" key="1">
    <citation type="submission" date="2022-12" db="EMBL/GenBank/DDBJ databases">
        <authorList>
            <person name="Krivoruchko A.V."/>
            <person name="Elkin A."/>
        </authorList>
    </citation>
    <scope>NUCLEOTIDE SEQUENCE</scope>
    <source>
        <strain evidence="15">IEGM 1391</strain>
    </source>
</reference>
<dbReference type="InterPro" id="IPR046887">
    <property type="entry name" value="RsmE_PUA-like"/>
</dbReference>
<keyword evidence="16" id="KW-1185">Reference proteome</keyword>
<dbReference type="GO" id="GO:0008168">
    <property type="term" value="F:methyltransferase activity"/>
    <property type="evidence" value="ECO:0007669"/>
    <property type="project" value="UniProtKB-KW"/>
</dbReference>
<dbReference type="InterPro" id="IPR029028">
    <property type="entry name" value="Alpha/beta_knot_MTases"/>
</dbReference>
<dbReference type="InterPro" id="IPR015947">
    <property type="entry name" value="PUA-like_sf"/>
</dbReference>
<dbReference type="Pfam" id="PF20260">
    <property type="entry name" value="PUA_4"/>
    <property type="match status" value="1"/>
</dbReference>
<dbReference type="Gene3D" id="3.40.1280.10">
    <property type="match status" value="1"/>
</dbReference>
<keyword evidence="5 12" id="KW-0963">Cytoplasm</keyword>
<dbReference type="CDD" id="cd18084">
    <property type="entry name" value="RsmE-like"/>
    <property type="match status" value="1"/>
</dbReference>
<dbReference type="InterPro" id="IPR029026">
    <property type="entry name" value="tRNA_m1G_MTases_N"/>
</dbReference>
<keyword evidence="8 12" id="KW-0808">Transferase</keyword>
<evidence type="ECO:0000256" key="6">
    <source>
        <dbReference type="ARBA" id="ARBA00022552"/>
    </source>
</evidence>
<evidence type="ECO:0000256" key="11">
    <source>
        <dbReference type="ARBA" id="ARBA00047944"/>
    </source>
</evidence>
<dbReference type="Gene3D" id="2.40.240.20">
    <property type="entry name" value="Hypothetical PUA domain-like, domain 1"/>
    <property type="match status" value="1"/>
</dbReference>
<evidence type="ECO:0000256" key="10">
    <source>
        <dbReference type="ARBA" id="ARBA00025699"/>
    </source>
</evidence>
<dbReference type="SUPFAM" id="SSF88697">
    <property type="entry name" value="PUA domain-like"/>
    <property type="match status" value="1"/>
</dbReference>
<dbReference type="PANTHER" id="PTHR30027">
    <property type="entry name" value="RIBOSOMAL RNA SMALL SUBUNIT METHYLTRANSFERASE E"/>
    <property type="match status" value="1"/>
</dbReference>
<feature type="domain" description="Ribosomal RNA small subunit methyltransferase E methyltransferase" evidence="13">
    <location>
        <begin position="76"/>
        <end position="240"/>
    </location>
</feature>
<dbReference type="Proteomes" id="UP001081071">
    <property type="component" value="Unassembled WGS sequence"/>
</dbReference>
<comment type="similarity">
    <text evidence="2 12">Belongs to the RNA methyltransferase RsmE family.</text>
</comment>
<dbReference type="EMBL" id="JAPWIJ010000004">
    <property type="protein sequence ID" value="MCZ4519092.1"/>
    <property type="molecule type" value="Genomic_DNA"/>
</dbReference>
<evidence type="ECO:0000256" key="2">
    <source>
        <dbReference type="ARBA" id="ARBA00005528"/>
    </source>
</evidence>
<evidence type="ECO:0000256" key="3">
    <source>
        <dbReference type="ARBA" id="ARBA00012328"/>
    </source>
</evidence>
<evidence type="ECO:0000313" key="16">
    <source>
        <dbReference type="Proteomes" id="UP001081071"/>
    </source>
</evidence>
<keyword evidence="6 12" id="KW-0698">rRNA processing</keyword>
<keyword evidence="9 12" id="KW-0949">S-adenosyl-L-methionine</keyword>
<dbReference type="SUPFAM" id="SSF75217">
    <property type="entry name" value="alpha/beta knot"/>
    <property type="match status" value="1"/>
</dbReference>
<comment type="caution">
    <text evidence="15">The sequence shown here is derived from an EMBL/GenBank/DDBJ whole genome shotgun (WGS) entry which is preliminary data.</text>
</comment>
<dbReference type="NCBIfam" id="NF008693">
    <property type="entry name" value="PRK11713.2-3"/>
    <property type="match status" value="1"/>
</dbReference>
<dbReference type="RefSeq" id="WP_269604139.1">
    <property type="nucleotide sequence ID" value="NZ_JAPWIJ010000004.1"/>
</dbReference>
<dbReference type="Pfam" id="PF04452">
    <property type="entry name" value="Methyltrans_RNA"/>
    <property type="match status" value="1"/>
</dbReference>
<dbReference type="InterPro" id="IPR046886">
    <property type="entry name" value="RsmE_MTase_dom"/>
</dbReference>
<evidence type="ECO:0000256" key="9">
    <source>
        <dbReference type="ARBA" id="ARBA00022691"/>
    </source>
</evidence>
<comment type="catalytic activity">
    <reaction evidence="11 12">
        <text>uridine(1498) in 16S rRNA + S-adenosyl-L-methionine = N(3)-methyluridine(1498) in 16S rRNA + S-adenosyl-L-homocysteine + H(+)</text>
        <dbReference type="Rhea" id="RHEA:42920"/>
        <dbReference type="Rhea" id="RHEA-COMP:10283"/>
        <dbReference type="Rhea" id="RHEA-COMP:10284"/>
        <dbReference type="ChEBI" id="CHEBI:15378"/>
        <dbReference type="ChEBI" id="CHEBI:57856"/>
        <dbReference type="ChEBI" id="CHEBI:59789"/>
        <dbReference type="ChEBI" id="CHEBI:65315"/>
        <dbReference type="ChEBI" id="CHEBI:74502"/>
        <dbReference type="EC" id="2.1.1.193"/>
    </reaction>
</comment>
<dbReference type="EC" id="2.1.1.193" evidence="3 12"/>
<protein>
    <recommendedName>
        <fullName evidence="4 12">Ribosomal RNA small subunit methyltransferase E</fullName>
        <ecNumber evidence="3 12">2.1.1.193</ecNumber>
    </recommendedName>
</protein>
<gene>
    <name evidence="15" type="ORF">O4220_11245</name>
</gene>